<sequence>MKNWKLHDADVYVSNVGGYSKSHGHPSKTKRCVEVKLVHIPTGISVAQSSPMESMSRPAAAKIREQLRAELWPKLEELVAKHLRIPGR</sequence>
<accession>A0A1I1THL5</accession>
<proteinExistence type="predicted"/>
<dbReference type="OrthoDB" id="7068139at2"/>
<reference evidence="2" key="1">
    <citation type="submission" date="2016-10" db="EMBL/GenBank/DDBJ databases">
        <authorList>
            <person name="Varghese N."/>
            <person name="Submissions S."/>
        </authorList>
    </citation>
    <scope>NUCLEOTIDE SEQUENCE [LARGE SCALE GENOMIC DNA]</scope>
    <source>
        <strain evidence="2">DSM 7481</strain>
    </source>
</reference>
<evidence type="ECO:0000313" key="1">
    <source>
        <dbReference type="EMBL" id="SFD56648.1"/>
    </source>
</evidence>
<dbReference type="Proteomes" id="UP000199517">
    <property type="component" value="Unassembled WGS sequence"/>
</dbReference>
<keyword evidence="2" id="KW-1185">Reference proteome</keyword>
<dbReference type="EMBL" id="FOMQ01000003">
    <property type="protein sequence ID" value="SFD56648.1"/>
    <property type="molecule type" value="Genomic_DNA"/>
</dbReference>
<evidence type="ECO:0000313" key="2">
    <source>
        <dbReference type="Proteomes" id="UP000199517"/>
    </source>
</evidence>
<protein>
    <submittedName>
        <fullName evidence="1">Uncharacterized protein</fullName>
    </submittedName>
</protein>
<name>A0A1I1THL5_9BURK</name>
<dbReference type="RefSeq" id="WP_139225651.1">
    <property type="nucleotide sequence ID" value="NZ_FOMQ01000003.1"/>
</dbReference>
<gene>
    <name evidence="1" type="ORF">SAMN04489710_103295</name>
</gene>
<dbReference type="AlphaFoldDB" id="A0A1I1THL5"/>
<organism evidence="1 2">
    <name type="scientific">Paracidovorax konjaci</name>
    <dbReference type="NCBI Taxonomy" id="32040"/>
    <lineage>
        <taxon>Bacteria</taxon>
        <taxon>Pseudomonadati</taxon>
        <taxon>Pseudomonadota</taxon>
        <taxon>Betaproteobacteria</taxon>
        <taxon>Burkholderiales</taxon>
        <taxon>Comamonadaceae</taxon>
        <taxon>Paracidovorax</taxon>
    </lineage>
</organism>